<sequence>MLDPDGPELKDKTPEKKEAYIKTLHKQKRVEVATYLVKAMLSHQDKNVLMVPYALTLYYARITTTRLARTCTIRKLNDQ</sequence>
<name>A0A1V1H0Y8_9ORYZ</name>
<accession>A0A1V1H0Y8</accession>
<organism evidence="1">
    <name type="scientific">Oryza officinalis</name>
    <dbReference type="NCBI Taxonomy" id="4535"/>
    <lineage>
        <taxon>Eukaryota</taxon>
        <taxon>Viridiplantae</taxon>
        <taxon>Streptophyta</taxon>
        <taxon>Embryophyta</taxon>
        <taxon>Tracheophyta</taxon>
        <taxon>Spermatophyta</taxon>
        <taxon>Magnoliopsida</taxon>
        <taxon>Liliopsida</taxon>
        <taxon>Poales</taxon>
        <taxon>Poaceae</taxon>
        <taxon>BOP clade</taxon>
        <taxon>Oryzoideae</taxon>
        <taxon>Oryzeae</taxon>
        <taxon>Oryzinae</taxon>
        <taxon>Oryza</taxon>
    </lineage>
</organism>
<reference evidence="1" key="1">
    <citation type="submission" date="2009-05" db="EMBL/GenBank/DDBJ databases">
        <title>Oryza sativa Japonica Group genomic DNA, chromosome 6, BAC clone:KMK0024M20, cultivar:Khau Mac Kho.</title>
        <authorList>
            <person name="Matsumoto T."/>
            <person name="Wu J."/>
            <person name="Kanamori H."/>
        </authorList>
    </citation>
    <scope>NUCLEOTIDE SEQUENCE</scope>
    <source>
        <strain evidence="1">IRGC 100896</strain>
    </source>
</reference>
<protein>
    <submittedName>
        <fullName evidence="1">Uncharacterized protein</fullName>
    </submittedName>
</protein>
<dbReference type="AlphaFoldDB" id="A0A1V1H0Y8"/>
<dbReference type="EMBL" id="AP011469">
    <property type="protein sequence ID" value="BAX25019.1"/>
    <property type="molecule type" value="Genomic_DNA"/>
</dbReference>
<evidence type="ECO:0000313" key="1">
    <source>
        <dbReference type="EMBL" id="BAX25019.1"/>
    </source>
</evidence>
<gene>
    <name evidence="1" type="primary">OO_Ba0014A07.43</name>
</gene>
<proteinExistence type="predicted"/>